<reference evidence="1 2" key="1">
    <citation type="submission" date="2019-12" db="EMBL/GenBank/DDBJ databases">
        <authorList>
            <person name="Yuan C.-G."/>
        </authorList>
    </citation>
    <scope>NUCLEOTIDE SEQUENCE [LARGE SCALE GENOMIC DNA]</scope>
    <source>
        <strain evidence="1 2">KCTC 23863</strain>
    </source>
</reference>
<evidence type="ECO:0000313" key="2">
    <source>
        <dbReference type="Proteomes" id="UP000436483"/>
    </source>
</evidence>
<reference evidence="1 2" key="2">
    <citation type="submission" date="2020-01" db="EMBL/GenBank/DDBJ databases">
        <title>Microvirga sp. nov., an arsenate reduction bacterium isolated from Tibet hotspring sediments.</title>
        <authorList>
            <person name="Xian W.-D."/>
            <person name="Li W.-J."/>
        </authorList>
    </citation>
    <scope>NUCLEOTIDE SEQUENCE [LARGE SCALE GENOMIC DNA]</scope>
    <source>
        <strain evidence="1 2">KCTC 23863</strain>
    </source>
</reference>
<name>A0A7X3MP13_9HYPH</name>
<organism evidence="1 2">
    <name type="scientific">Microvirga makkahensis</name>
    <dbReference type="NCBI Taxonomy" id="1128670"/>
    <lineage>
        <taxon>Bacteria</taxon>
        <taxon>Pseudomonadati</taxon>
        <taxon>Pseudomonadota</taxon>
        <taxon>Alphaproteobacteria</taxon>
        <taxon>Hyphomicrobiales</taxon>
        <taxon>Methylobacteriaceae</taxon>
        <taxon>Microvirga</taxon>
    </lineage>
</organism>
<sequence length="90" mass="9591">MREITVEAVLDDAFDGAVRLLGDAQRFGFELKNLELAAGAEGLVSATLILRVPISVDARLVAARLARHPTVRHVDAAASALLDREPSMVA</sequence>
<dbReference type="Proteomes" id="UP000436483">
    <property type="component" value="Unassembled WGS sequence"/>
</dbReference>
<dbReference type="OrthoDB" id="8021024at2"/>
<dbReference type="RefSeq" id="WP_160883039.1">
    <property type="nucleotide sequence ID" value="NZ_WURB01000002.1"/>
</dbReference>
<protein>
    <submittedName>
        <fullName evidence="1">Uncharacterized protein</fullName>
    </submittedName>
</protein>
<keyword evidence="2" id="KW-1185">Reference proteome</keyword>
<dbReference type="EMBL" id="WURB01000002">
    <property type="protein sequence ID" value="MXQ10423.1"/>
    <property type="molecule type" value="Genomic_DNA"/>
</dbReference>
<accession>A0A7X3MP13</accession>
<dbReference type="AlphaFoldDB" id="A0A7X3MP13"/>
<gene>
    <name evidence="1" type="ORF">GR328_02905</name>
</gene>
<comment type="caution">
    <text evidence="1">The sequence shown here is derived from an EMBL/GenBank/DDBJ whole genome shotgun (WGS) entry which is preliminary data.</text>
</comment>
<proteinExistence type="predicted"/>
<evidence type="ECO:0000313" key="1">
    <source>
        <dbReference type="EMBL" id="MXQ10423.1"/>
    </source>
</evidence>